<proteinExistence type="predicted"/>
<dbReference type="STRING" id="233412.HD_0627"/>
<reference evidence="2" key="1">
    <citation type="submission" date="2003-06" db="EMBL/GenBank/DDBJ databases">
        <title>The complete genome sequence of Haemophilus ducreyi.</title>
        <authorList>
            <person name="Munson R.S. Jr."/>
            <person name="Ray W.C."/>
            <person name="Mahairas G."/>
            <person name="Sabo P."/>
            <person name="Mungur R."/>
            <person name="Johnson L."/>
            <person name="Nguyen D."/>
            <person name="Wang J."/>
            <person name="Forst C."/>
            <person name="Hood L."/>
        </authorList>
    </citation>
    <scope>NUCLEOTIDE SEQUENCE [LARGE SCALE GENOMIC DNA]</scope>
    <source>
        <strain evidence="2">35000HP / ATCC 700724</strain>
    </source>
</reference>
<sequence>MLAKAAKWRKFMHAINFFSQKKYLQRGKDIL</sequence>
<gene>
    <name evidence="1" type="ordered locus">HD_0627</name>
</gene>
<evidence type="ECO:0000313" key="2">
    <source>
        <dbReference type="Proteomes" id="UP000001022"/>
    </source>
</evidence>
<evidence type="ECO:0000313" key="1">
    <source>
        <dbReference type="EMBL" id="AAP95554.1"/>
    </source>
</evidence>
<organism evidence="1 2">
    <name type="scientific">Haemophilus ducreyi (strain 35000HP / ATCC 700724)</name>
    <dbReference type="NCBI Taxonomy" id="233412"/>
    <lineage>
        <taxon>Bacteria</taxon>
        <taxon>Pseudomonadati</taxon>
        <taxon>Pseudomonadota</taxon>
        <taxon>Gammaproteobacteria</taxon>
        <taxon>Pasteurellales</taxon>
        <taxon>Pasteurellaceae</taxon>
        <taxon>Haemophilus</taxon>
    </lineage>
</organism>
<name>Q7VNC6_HAEDU</name>
<keyword evidence="2" id="KW-1185">Reference proteome</keyword>
<dbReference type="HOGENOM" id="CLU_3396778_0_0_6"/>
<dbReference type="Proteomes" id="UP000001022">
    <property type="component" value="Chromosome"/>
</dbReference>
<dbReference type="KEGG" id="hdu:HD_0627"/>
<dbReference type="EMBL" id="AE017143">
    <property type="protein sequence ID" value="AAP95554.1"/>
    <property type="molecule type" value="Genomic_DNA"/>
</dbReference>
<accession>Q7VNC6</accession>
<protein>
    <submittedName>
        <fullName evidence="1">Uncharacterized protein</fullName>
    </submittedName>
</protein>
<dbReference type="AlphaFoldDB" id="Q7VNC6"/>